<dbReference type="PANTHER" id="PTHR38471:SF2">
    <property type="entry name" value="FOUR HELIX BUNDLE PROTEIN"/>
    <property type="match status" value="1"/>
</dbReference>
<reference evidence="1 2" key="1">
    <citation type="submission" date="2016-11" db="EMBL/GenBank/DDBJ databases">
        <title>Gramella sp. LPB0144 isolated from marine environment.</title>
        <authorList>
            <person name="Kim E."/>
            <person name="Yi H."/>
        </authorList>
    </citation>
    <scope>NUCLEOTIDE SEQUENCE [LARGE SCALE GENOMIC DNA]</scope>
    <source>
        <strain evidence="1 2">LPB0144</strain>
    </source>
</reference>
<gene>
    <name evidence="1" type="ORF">LPB144_08455</name>
</gene>
<evidence type="ECO:0000313" key="2">
    <source>
        <dbReference type="Proteomes" id="UP000182510"/>
    </source>
</evidence>
<dbReference type="EMBL" id="CP018153">
    <property type="protein sequence ID" value="APG60433.1"/>
    <property type="molecule type" value="Genomic_DNA"/>
</dbReference>
<name>A0A1L3J5P4_9FLAO</name>
<dbReference type="SUPFAM" id="SSF158446">
    <property type="entry name" value="IVS-encoded protein-like"/>
    <property type="match status" value="1"/>
</dbReference>
<organism evidence="1 2">
    <name type="scientific">Christiangramia salexigens</name>
    <dbReference type="NCBI Taxonomy" id="1913577"/>
    <lineage>
        <taxon>Bacteria</taxon>
        <taxon>Pseudomonadati</taxon>
        <taxon>Bacteroidota</taxon>
        <taxon>Flavobacteriia</taxon>
        <taxon>Flavobacteriales</taxon>
        <taxon>Flavobacteriaceae</taxon>
        <taxon>Christiangramia</taxon>
    </lineage>
</organism>
<proteinExistence type="predicted"/>
<sequence>MTHRDLEVYKVSMDLVMKIYELSGLLPTDEKFGLVSQIRRSAVSIPSNISEGAAKSSTKEFIRFLDIANGSLSELETQLTIIERLGLAKTEALLSNDIISIRKMIYRLKQSLNKKL</sequence>
<accession>A0A1L3J5P4</accession>
<dbReference type="InterPro" id="IPR012657">
    <property type="entry name" value="23S_rRNA-intervening_sequence"/>
</dbReference>
<evidence type="ECO:0000313" key="1">
    <source>
        <dbReference type="EMBL" id="APG60433.1"/>
    </source>
</evidence>
<dbReference type="InterPro" id="IPR036583">
    <property type="entry name" value="23S_rRNA_IVS_sf"/>
</dbReference>
<dbReference type="NCBIfam" id="TIGR02436">
    <property type="entry name" value="four helix bundle protein"/>
    <property type="match status" value="1"/>
</dbReference>
<dbReference type="CDD" id="cd16377">
    <property type="entry name" value="23S_rRNA_IVP_like"/>
    <property type="match status" value="1"/>
</dbReference>
<keyword evidence="2" id="KW-1185">Reference proteome</keyword>
<dbReference type="PANTHER" id="PTHR38471">
    <property type="entry name" value="FOUR HELIX BUNDLE PROTEIN"/>
    <property type="match status" value="1"/>
</dbReference>
<dbReference type="RefSeq" id="WP_072553080.1">
    <property type="nucleotide sequence ID" value="NZ_CP018153.1"/>
</dbReference>
<dbReference type="AlphaFoldDB" id="A0A1L3J5P4"/>
<dbReference type="KEGG" id="grl:LPB144_08455"/>
<protein>
    <submittedName>
        <fullName evidence="1">Four helix bundle protein</fullName>
    </submittedName>
</protein>
<dbReference type="Pfam" id="PF05635">
    <property type="entry name" value="23S_rRNA_IVP"/>
    <property type="match status" value="1"/>
</dbReference>
<dbReference type="Proteomes" id="UP000182510">
    <property type="component" value="Chromosome"/>
</dbReference>
<dbReference type="STRING" id="1913577.LPB144_08455"/>
<dbReference type="Gene3D" id="1.20.1440.60">
    <property type="entry name" value="23S rRNA-intervening sequence"/>
    <property type="match status" value="1"/>
</dbReference>
<dbReference type="OrthoDB" id="9811959at2"/>